<protein>
    <submittedName>
        <fullName evidence="3">Uncharacterized protein</fullName>
    </submittedName>
</protein>
<feature type="region of interest" description="Disordered" evidence="2">
    <location>
        <begin position="1058"/>
        <end position="1081"/>
    </location>
</feature>
<dbReference type="Proteomes" id="UP000030669">
    <property type="component" value="Unassembled WGS sequence"/>
</dbReference>
<evidence type="ECO:0000256" key="2">
    <source>
        <dbReference type="SAM" id="MobiDB-lite"/>
    </source>
</evidence>
<evidence type="ECO:0000313" key="3">
    <source>
        <dbReference type="EMBL" id="EPQ51558.1"/>
    </source>
</evidence>
<gene>
    <name evidence="3" type="ORF">GLOTRDRAFT_96296</name>
</gene>
<feature type="region of interest" description="Disordered" evidence="2">
    <location>
        <begin position="964"/>
        <end position="987"/>
    </location>
</feature>
<feature type="coiled-coil region" evidence="1">
    <location>
        <begin position="79"/>
        <end position="158"/>
    </location>
</feature>
<dbReference type="RefSeq" id="XP_007870013.1">
    <property type="nucleotide sequence ID" value="XM_007871822.1"/>
</dbReference>
<evidence type="ECO:0000313" key="4">
    <source>
        <dbReference type="Proteomes" id="UP000030669"/>
    </source>
</evidence>
<keyword evidence="1" id="KW-0175">Coiled coil</keyword>
<dbReference type="AlphaFoldDB" id="S7PVM9"/>
<accession>S7PVM9</accession>
<dbReference type="OrthoDB" id="3052721at2759"/>
<feature type="region of interest" description="Disordered" evidence="2">
    <location>
        <begin position="1"/>
        <end position="64"/>
    </location>
</feature>
<dbReference type="OMA" id="MNGDHAA"/>
<reference evidence="3 4" key="1">
    <citation type="journal article" date="2012" name="Science">
        <title>The Paleozoic origin of enzymatic lignin decomposition reconstructed from 31 fungal genomes.</title>
        <authorList>
            <person name="Floudas D."/>
            <person name="Binder M."/>
            <person name="Riley R."/>
            <person name="Barry K."/>
            <person name="Blanchette R.A."/>
            <person name="Henrissat B."/>
            <person name="Martinez A.T."/>
            <person name="Otillar R."/>
            <person name="Spatafora J.W."/>
            <person name="Yadav J.S."/>
            <person name="Aerts A."/>
            <person name="Benoit I."/>
            <person name="Boyd A."/>
            <person name="Carlson A."/>
            <person name="Copeland A."/>
            <person name="Coutinho P.M."/>
            <person name="de Vries R.P."/>
            <person name="Ferreira P."/>
            <person name="Findley K."/>
            <person name="Foster B."/>
            <person name="Gaskell J."/>
            <person name="Glotzer D."/>
            <person name="Gorecki P."/>
            <person name="Heitman J."/>
            <person name="Hesse C."/>
            <person name="Hori C."/>
            <person name="Igarashi K."/>
            <person name="Jurgens J.A."/>
            <person name="Kallen N."/>
            <person name="Kersten P."/>
            <person name="Kohler A."/>
            <person name="Kuees U."/>
            <person name="Kumar T.K.A."/>
            <person name="Kuo A."/>
            <person name="LaButti K."/>
            <person name="Larrondo L.F."/>
            <person name="Lindquist E."/>
            <person name="Ling A."/>
            <person name="Lombard V."/>
            <person name="Lucas S."/>
            <person name="Lundell T."/>
            <person name="Martin R."/>
            <person name="McLaughlin D.J."/>
            <person name="Morgenstern I."/>
            <person name="Morin E."/>
            <person name="Murat C."/>
            <person name="Nagy L.G."/>
            <person name="Nolan M."/>
            <person name="Ohm R.A."/>
            <person name="Patyshakuliyeva A."/>
            <person name="Rokas A."/>
            <person name="Ruiz-Duenas F.J."/>
            <person name="Sabat G."/>
            <person name="Salamov A."/>
            <person name="Samejima M."/>
            <person name="Schmutz J."/>
            <person name="Slot J.C."/>
            <person name="St John F."/>
            <person name="Stenlid J."/>
            <person name="Sun H."/>
            <person name="Sun S."/>
            <person name="Syed K."/>
            <person name="Tsang A."/>
            <person name="Wiebenga A."/>
            <person name="Young D."/>
            <person name="Pisabarro A."/>
            <person name="Eastwood D.C."/>
            <person name="Martin F."/>
            <person name="Cullen D."/>
            <person name="Grigoriev I.V."/>
            <person name="Hibbett D.S."/>
        </authorList>
    </citation>
    <scope>NUCLEOTIDE SEQUENCE [LARGE SCALE GENOMIC DNA]</scope>
    <source>
        <strain evidence="3 4">ATCC 11539</strain>
    </source>
</reference>
<evidence type="ECO:0000256" key="1">
    <source>
        <dbReference type="SAM" id="Coils"/>
    </source>
</evidence>
<proteinExistence type="predicted"/>
<dbReference type="GeneID" id="19309826"/>
<dbReference type="HOGENOM" id="CLU_006824_0_0_1"/>
<name>S7PVM9_GLOTA</name>
<dbReference type="KEGG" id="gtr:GLOTRDRAFT_96296"/>
<feature type="compositionally biased region" description="Low complexity" evidence="2">
    <location>
        <begin position="34"/>
        <end position="52"/>
    </location>
</feature>
<dbReference type="EMBL" id="KB469310">
    <property type="protein sequence ID" value="EPQ51558.1"/>
    <property type="molecule type" value="Genomic_DNA"/>
</dbReference>
<feature type="compositionally biased region" description="Low complexity" evidence="2">
    <location>
        <begin position="1"/>
        <end position="20"/>
    </location>
</feature>
<dbReference type="eggNOG" id="ENOG502SI1J">
    <property type="taxonomic scope" value="Eukaryota"/>
</dbReference>
<sequence>MPKALKASRARQASAAQARKVLQGHKENIQPTVQSGSGQSSSSGWVTRSQSGASESPEKVQKETLSLYKEQARVLLKENSHLRSERSGLLRKLQDAEADHLESAAHVKDLKDKNADLRQRATHAEDLKDENVDLWQWLHVLERRIQRLQRDNVKARIATRKKVAEVSSSEKDQNDSGYALPGREDALLATSQAYQAVGSLQLDLANLHEQAMNTIYTVVSEASARALDAEKALTDERNTSSFAVALYQEELCRVQYQVSAAISEAQITADNARSEAQDCIENFKCGLAASKAQGGYLTEALSASKATVYAFRKRCKRHPDVMARVVSKAVKKYVQESRIVRLKFKGVYTLAARMAARKLINFNVASEHIRDVFNTVAELLGVSIPPEDKMSRQTVRRAVLEGGVAAKLQVVFDIMQSEGFMISGDGTSHRHINYESNFIALSTPVYTTSSSSGPTGKAHRLRTLGVHSATNRKADTQVDGWKDLFSEFQEFYDCSPLSRRHQTIEMAEIARKLKGYFSNHAAYQKKTSRGMQDWKWDESLCDLGEDALLLKDVTKLVQILADANAAKIATVGGMEKWNLLSWDEQTVYKWLGEEVYAALSEEEKHKLDLYIWGGCCMHKDLNSFIGGNTRMTAWWLDNGVTPPVLLANKDNAAVLAGRSTTSDALTDTEKCALDSLTCGGVKTMDIGGAVFKNSDQKKGQGDSYAYRFGRRYPDTSNTRYHSHGDSACVTWAWLDDHIDFVLRMKECKANNTFTNMEKNLYNALQDPATLTEMACMVLYTQTVSEPYLKIVRGPGSEGLNQLDLGPFHEEVKTHIKMLIEDPDLVLAEDARPELATLDVADWAYPEAVHTIQQRASEMPYLRPVFVAFLSGALETWNRFTSEFKSGEIDKATEEDRALAWMPATNDHNEGALGSLPALPPKQAQCRAAFLQFTSDTFMDKMLVHEDFDFIRREACKLESRGLEKQHRQAQVDHEHMLEDPRRRKEAEKRRKLAEKAEKLAGILEVHRQLDGNQDMPKKSHLKNKAEKVAVLKHVVRHYLAKYPKSDGKWLEDMGIGIETDENSDADMYGTDGSDNEDEGDE</sequence>
<keyword evidence="4" id="KW-1185">Reference proteome</keyword>
<organism evidence="3 4">
    <name type="scientific">Gloeophyllum trabeum (strain ATCC 11539 / FP-39264 / Madison 617)</name>
    <name type="common">Brown rot fungus</name>
    <dbReference type="NCBI Taxonomy" id="670483"/>
    <lineage>
        <taxon>Eukaryota</taxon>
        <taxon>Fungi</taxon>
        <taxon>Dikarya</taxon>
        <taxon>Basidiomycota</taxon>
        <taxon>Agaricomycotina</taxon>
        <taxon>Agaricomycetes</taxon>
        <taxon>Gloeophyllales</taxon>
        <taxon>Gloeophyllaceae</taxon>
        <taxon>Gloeophyllum</taxon>
    </lineage>
</organism>